<evidence type="ECO:0000256" key="1">
    <source>
        <dbReference type="ARBA" id="ARBA00022603"/>
    </source>
</evidence>
<feature type="binding site" evidence="5">
    <location>
        <position position="78"/>
    </location>
    <ligand>
        <name>S-adenosyl-L-methionine</name>
        <dbReference type="ChEBI" id="CHEBI:59789"/>
    </ligand>
</feature>
<dbReference type="SUPFAM" id="SSF53335">
    <property type="entry name" value="S-adenosyl-L-methionine-dependent methyltransferases"/>
    <property type="match status" value="1"/>
</dbReference>
<evidence type="ECO:0000313" key="8">
    <source>
        <dbReference type="Proteomes" id="UP000313948"/>
    </source>
</evidence>
<dbReference type="InterPro" id="IPR001737">
    <property type="entry name" value="KsgA/Erm"/>
</dbReference>
<dbReference type="Pfam" id="PF00398">
    <property type="entry name" value="RrnaAD"/>
    <property type="match status" value="1"/>
</dbReference>
<dbReference type="PANTHER" id="PTHR11727">
    <property type="entry name" value="DIMETHYLADENOSINE TRANSFERASE"/>
    <property type="match status" value="1"/>
</dbReference>
<evidence type="ECO:0000256" key="5">
    <source>
        <dbReference type="PROSITE-ProRule" id="PRU01026"/>
    </source>
</evidence>
<organism evidence="7 8">
    <name type="scientific">Georgenia wutianyii</name>
    <dbReference type="NCBI Taxonomy" id="2585135"/>
    <lineage>
        <taxon>Bacteria</taxon>
        <taxon>Bacillati</taxon>
        <taxon>Actinomycetota</taxon>
        <taxon>Actinomycetes</taxon>
        <taxon>Micrococcales</taxon>
        <taxon>Bogoriellaceae</taxon>
        <taxon>Georgenia</taxon>
    </lineage>
</organism>
<evidence type="ECO:0000256" key="2">
    <source>
        <dbReference type="ARBA" id="ARBA00022679"/>
    </source>
</evidence>
<keyword evidence="1 5" id="KW-0489">Methyltransferase</keyword>
<evidence type="ECO:0000259" key="6">
    <source>
        <dbReference type="SMART" id="SM00650"/>
    </source>
</evidence>
<dbReference type="InterPro" id="IPR020598">
    <property type="entry name" value="rRNA_Ade_methylase_Trfase_N"/>
</dbReference>
<dbReference type="Proteomes" id="UP000313948">
    <property type="component" value="Chromosome"/>
</dbReference>
<dbReference type="EMBL" id="CP040899">
    <property type="protein sequence ID" value="QDB80890.1"/>
    <property type="molecule type" value="Genomic_DNA"/>
</dbReference>
<accession>A0ABX5VUM5</accession>
<dbReference type="InterPro" id="IPR029063">
    <property type="entry name" value="SAM-dependent_MTases_sf"/>
</dbReference>
<keyword evidence="3 5" id="KW-0949">S-adenosyl-L-methionine</keyword>
<dbReference type="PANTHER" id="PTHR11727:SF7">
    <property type="entry name" value="DIMETHYLADENOSINE TRANSFERASE-RELATED"/>
    <property type="match status" value="1"/>
</dbReference>
<keyword evidence="8" id="KW-1185">Reference proteome</keyword>
<dbReference type="GO" id="GO:0008168">
    <property type="term" value="F:methyltransferase activity"/>
    <property type="evidence" value="ECO:0007669"/>
    <property type="project" value="UniProtKB-KW"/>
</dbReference>
<feature type="binding site" evidence="5">
    <location>
        <position position="99"/>
    </location>
    <ligand>
        <name>S-adenosyl-L-methionine</name>
        <dbReference type="ChEBI" id="CHEBI:59789"/>
    </ligand>
</feature>
<dbReference type="PROSITE" id="PS51689">
    <property type="entry name" value="SAM_RNA_A_N6_MT"/>
    <property type="match status" value="1"/>
</dbReference>
<comment type="caution">
    <text evidence="5">Lacks conserved residue(s) required for the propagation of feature annotation.</text>
</comment>
<keyword evidence="2 5" id="KW-0808">Transferase</keyword>
<feature type="binding site" evidence="5">
    <location>
        <position position="138"/>
    </location>
    <ligand>
        <name>S-adenosyl-L-methionine</name>
        <dbReference type="ChEBI" id="CHEBI:59789"/>
    </ligand>
</feature>
<evidence type="ECO:0000256" key="3">
    <source>
        <dbReference type="ARBA" id="ARBA00022691"/>
    </source>
</evidence>
<feature type="domain" description="Ribosomal RNA adenine methylase transferase N-terminal" evidence="6">
    <location>
        <begin position="58"/>
        <end position="210"/>
    </location>
</feature>
<dbReference type="CDD" id="cd02440">
    <property type="entry name" value="AdoMet_MTases"/>
    <property type="match status" value="1"/>
</dbReference>
<feature type="binding site" evidence="5">
    <location>
        <position position="122"/>
    </location>
    <ligand>
        <name>S-adenosyl-L-methionine</name>
        <dbReference type="ChEBI" id="CHEBI:59789"/>
    </ligand>
</feature>
<evidence type="ECO:0000313" key="7">
    <source>
        <dbReference type="EMBL" id="QDB80890.1"/>
    </source>
</evidence>
<dbReference type="SMART" id="SM00650">
    <property type="entry name" value="rADc"/>
    <property type="match status" value="1"/>
</dbReference>
<dbReference type="Gene3D" id="3.40.50.150">
    <property type="entry name" value="Vaccinia Virus protein VP39"/>
    <property type="match status" value="1"/>
</dbReference>
<protein>
    <submittedName>
        <fullName evidence="7">Methyltransferase domain-containing protein</fullName>
    </submittedName>
</protein>
<sequence length="210" mass="22771">MRRGRGRAGPSVQASPRYPLATAGGRVLPSSAWSWSWCVVSGAQRRSRWSYYRLSPDWARTLVAEAGVRAGDTVVDLGAGAGALTGPLVDAGARVIAIERHPARAQALRRRFGERAVVVEGDIRDLHLPPRPFRVVANPPFHLARTVVARLLGARLLVGADLVLRRDTAANLAGRTAGRRYVVELGRSVPRAAFRPAPSVDAAVLRIRRR</sequence>
<gene>
    <name evidence="7" type="ORF">FE251_15160</name>
</gene>
<comment type="similarity">
    <text evidence="5">Belongs to the class I-like SAM-binding methyltransferase superfamily. rRNA adenine N(6)-methyltransferase family.</text>
</comment>
<reference evidence="7 8" key="1">
    <citation type="submission" date="2019-05" db="EMBL/GenBank/DDBJ databases">
        <title>Georgenia *** sp. nov., and Georgenia *** sp. nov., isolated from the intestinal contents of plateau pika (Ochotona curzoniae) in the Qinghai-Tibet plateau of China.</title>
        <authorList>
            <person name="Tian Z."/>
        </authorList>
    </citation>
    <scope>NUCLEOTIDE SEQUENCE [LARGE SCALE GENOMIC DNA]</scope>
    <source>
        <strain evidence="7 8">Z294</strain>
    </source>
</reference>
<proteinExistence type="inferred from homology"/>
<dbReference type="GO" id="GO:0032259">
    <property type="term" value="P:methylation"/>
    <property type="evidence" value="ECO:0007669"/>
    <property type="project" value="UniProtKB-KW"/>
</dbReference>
<keyword evidence="4 5" id="KW-0694">RNA-binding</keyword>
<evidence type="ECO:0000256" key="4">
    <source>
        <dbReference type="ARBA" id="ARBA00022884"/>
    </source>
</evidence>
<name>A0ABX5VUM5_9MICO</name>